<dbReference type="Gene3D" id="3.40.710.10">
    <property type="entry name" value="DD-peptidase/beta-lactamase superfamily"/>
    <property type="match status" value="1"/>
</dbReference>
<organism evidence="2 3">
    <name type="scientific">Sandaracinobacteroides saxicola</name>
    <dbReference type="NCBI Taxonomy" id="2759707"/>
    <lineage>
        <taxon>Bacteria</taxon>
        <taxon>Pseudomonadati</taxon>
        <taxon>Pseudomonadota</taxon>
        <taxon>Alphaproteobacteria</taxon>
        <taxon>Sphingomonadales</taxon>
        <taxon>Sphingosinicellaceae</taxon>
        <taxon>Sandaracinobacteroides</taxon>
    </lineage>
</organism>
<proteinExistence type="predicted"/>
<reference evidence="2 3" key="1">
    <citation type="submission" date="2020-07" db="EMBL/GenBank/DDBJ databases">
        <title>Complete genome sequence for Sandaracinobacter sp. M6.</title>
        <authorList>
            <person name="Tang Y."/>
            <person name="Liu Q."/>
            <person name="Guo Z."/>
            <person name="Lei P."/>
            <person name="Huang B."/>
        </authorList>
    </citation>
    <scope>NUCLEOTIDE SEQUENCE [LARGE SCALE GENOMIC DNA]</scope>
    <source>
        <strain evidence="2 3">M6</strain>
    </source>
</reference>
<feature type="domain" description="Beta-lactamase-related" evidence="1">
    <location>
        <begin position="21"/>
        <end position="374"/>
    </location>
</feature>
<dbReference type="EMBL" id="CP059851">
    <property type="protein sequence ID" value="QMW23633.1"/>
    <property type="molecule type" value="Genomic_DNA"/>
</dbReference>
<dbReference type="InterPro" id="IPR012338">
    <property type="entry name" value="Beta-lactam/transpept-like"/>
</dbReference>
<dbReference type="Pfam" id="PF00144">
    <property type="entry name" value="Beta-lactamase"/>
    <property type="match status" value="1"/>
</dbReference>
<accession>A0A7G5IJU1</accession>
<evidence type="ECO:0000313" key="3">
    <source>
        <dbReference type="Proteomes" id="UP000515292"/>
    </source>
</evidence>
<name>A0A7G5IJU1_9SPHN</name>
<dbReference type="KEGG" id="sand:H3309_03845"/>
<dbReference type="InterPro" id="IPR001466">
    <property type="entry name" value="Beta-lactam-related"/>
</dbReference>
<gene>
    <name evidence="2" type="ORF">H3309_03845</name>
</gene>
<protein>
    <submittedName>
        <fullName evidence="2">Beta-lactamase family protein</fullName>
    </submittedName>
</protein>
<dbReference type="Proteomes" id="UP000515292">
    <property type="component" value="Chromosome"/>
</dbReference>
<dbReference type="RefSeq" id="WP_182297456.1">
    <property type="nucleotide sequence ID" value="NZ_CP059851.1"/>
</dbReference>
<dbReference type="InterPro" id="IPR050789">
    <property type="entry name" value="Diverse_Enzym_Activities"/>
</dbReference>
<evidence type="ECO:0000259" key="1">
    <source>
        <dbReference type="Pfam" id="PF00144"/>
    </source>
</evidence>
<dbReference type="PANTHER" id="PTHR43283">
    <property type="entry name" value="BETA-LACTAMASE-RELATED"/>
    <property type="match status" value="1"/>
</dbReference>
<evidence type="ECO:0000313" key="2">
    <source>
        <dbReference type="EMBL" id="QMW23633.1"/>
    </source>
</evidence>
<keyword evidence="3" id="KW-1185">Reference proteome</keyword>
<dbReference type="SUPFAM" id="SSF56601">
    <property type="entry name" value="beta-lactamase/transpeptidase-like"/>
    <property type="match status" value="1"/>
</dbReference>
<dbReference type="AlphaFoldDB" id="A0A7G5IJU1"/>
<sequence>MPLNANRLAAIDAFIQKHYIDPRRLAGTQLLIAQGGATVHNRCLGQASAETATPWAPDTITRIYSMTKPVTSVAFMMLVEDGLVSLDDPVHRYIPAWKDLGVFVAGTHRTGFQTRRPDRPMTILDLLRHTSGLTYGFQLRSNVDAAYRAAKIGEIEKAGTLADMIDALGKIPLEFSPGTAWNYSVSTDVLGWLIQVIAGEPFESFLARRIFDPLGMADTGFSVPAGQGARLAACYQPTQAGTIALQDDPATSSFQSPPAFISGGGGLVSTAADYLTFAEALRTGTPRLIGRKTLELMTANHLPGQVDLPALSQSLFSEAAYDGVGFGLGFARTTHVAKTGVAGNDGDYFWGGAASTFFWIDPTEELTVIFLTQLIPSSTWPIRRQLRTMIYAAL</sequence>
<dbReference type="PANTHER" id="PTHR43283:SF3">
    <property type="entry name" value="BETA-LACTAMASE FAMILY PROTEIN (AFU_ORTHOLOGUE AFUA_5G07500)"/>
    <property type="match status" value="1"/>
</dbReference>